<dbReference type="SMART" id="SM00360">
    <property type="entry name" value="RRM"/>
    <property type="match status" value="2"/>
</dbReference>
<evidence type="ECO:0000313" key="6">
    <source>
        <dbReference type="Proteomes" id="UP000626092"/>
    </source>
</evidence>
<dbReference type="GO" id="GO:0003723">
    <property type="term" value="F:RNA binding"/>
    <property type="evidence" value="ECO:0007669"/>
    <property type="project" value="UniProtKB-UniRule"/>
</dbReference>
<name>A0A834LJT0_RHOSS</name>
<evidence type="ECO:0000313" key="5">
    <source>
        <dbReference type="EMBL" id="KAF7139934.1"/>
    </source>
</evidence>
<dbReference type="Pfam" id="PF00076">
    <property type="entry name" value="RRM_1"/>
    <property type="match status" value="2"/>
</dbReference>
<protein>
    <recommendedName>
        <fullName evidence="4">RRM domain-containing protein</fullName>
    </recommendedName>
</protein>
<evidence type="ECO:0000256" key="3">
    <source>
        <dbReference type="SAM" id="MobiDB-lite"/>
    </source>
</evidence>
<dbReference type="InterPro" id="IPR035979">
    <property type="entry name" value="RBD_domain_sf"/>
</dbReference>
<comment type="caution">
    <text evidence="5">The sequence shown here is derived from an EMBL/GenBank/DDBJ whole genome shotgun (WGS) entry which is preliminary data.</text>
</comment>
<dbReference type="InterPro" id="IPR000504">
    <property type="entry name" value="RRM_dom"/>
</dbReference>
<evidence type="ECO:0000256" key="1">
    <source>
        <dbReference type="ARBA" id="ARBA00022884"/>
    </source>
</evidence>
<evidence type="ECO:0000259" key="4">
    <source>
        <dbReference type="PROSITE" id="PS50102"/>
    </source>
</evidence>
<feature type="domain" description="RRM" evidence="4">
    <location>
        <begin position="170"/>
        <end position="247"/>
    </location>
</feature>
<dbReference type="FunFam" id="3.30.70.330:FF:000529">
    <property type="entry name" value="UBP1-associated protein 2C isoform A"/>
    <property type="match status" value="1"/>
</dbReference>
<keyword evidence="1 2" id="KW-0694">RNA-binding</keyword>
<dbReference type="GO" id="GO:0005634">
    <property type="term" value="C:nucleus"/>
    <property type="evidence" value="ECO:0007669"/>
    <property type="project" value="TreeGrafter"/>
</dbReference>
<feature type="domain" description="RRM" evidence="4">
    <location>
        <begin position="72"/>
        <end position="149"/>
    </location>
</feature>
<dbReference type="Gene3D" id="3.30.70.330">
    <property type="match status" value="2"/>
</dbReference>
<organism evidence="5 6">
    <name type="scientific">Rhododendron simsii</name>
    <name type="common">Sims's rhododendron</name>
    <dbReference type="NCBI Taxonomy" id="118357"/>
    <lineage>
        <taxon>Eukaryota</taxon>
        <taxon>Viridiplantae</taxon>
        <taxon>Streptophyta</taxon>
        <taxon>Embryophyta</taxon>
        <taxon>Tracheophyta</taxon>
        <taxon>Spermatophyta</taxon>
        <taxon>Magnoliopsida</taxon>
        <taxon>eudicotyledons</taxon>
        <taxon>Gunneridae</taxon>
        <taxon>Pentapetalae</taxon>
        <taxon>asterids</taxon>
        <taxon>Ericales</taxon>
        <taxon>Ericaceae</taxon>
        <taxon>Ericoideae</taxon>
        <taxon>Rhodoreae</taxon>
        <taxon>Rhododendron</taxon>
    </lineage>
</organism>
<proteinExistence type="predicted"/>
<dbReference type="OrthoDB" id="1875751at2759"/>
<sequence>MDLTKKRKLDDNNGQQPDLLAAAPQLTPDDARSLLSSFTHDQLLSIVQSAVLRHPDVLSAVRSIADADPAQRKLFVRGLGWDTTTDKLRALFSSYGEIDEAVVILDKATGKSKGYGFVTMKHVDGALLALKEPSKKIDGRMTVTQLAAAGIQGGPVASSVPVGGYDVSNRKIYVANVPYDMPGDRLLAHFSSYGEVEEGPLGYDKATGKSRGYALFVYKTVEAARASLVDPMKTVDGYQLNCKLANEGKRGKPEVGAGVAPGVQGVAPGPGEAQGNGIGMHPSSVMPGPVGGQYGGPGGSYGGFSGGPQLGHPMNSSMGGGGPGLSSVSSQAPSSMGVSGGGYGSGMGGPYGGSHFGGPGSTGYGGAGGLGTGGGGLVGSAGGFGGSGGGMVGSAGGPGGAGGGMVGNAGGLGGVGGGLGGSAGGGLGGVGSGLGGAGRGSSFYGGLPASSIGLPSGGYPESAHYSLSASGYGSQHNHPAGTSPATRVPPGGMYQGGNPYY</sequence>
<dbReference type="SUPFAM" id="SSF54928">
    <property type="entry name" value="RNA-binding domain, RBD"/>
    <property type="match status" value="2"/>
</dbReference>
<dbReference type="InterPro" id="IPR012677">
    <property type="entry name" value="Nucleotide-bd_a/b_plait_sf"/>
</dbReference>
<feature type="compositionally biased region" description="Gly residues" evidence="3">
    <location>
        <begin position="296"/>
        <end position="309"/>
    </location>
</feature>
<feature type="region of interest" description="Disordered" evidence="3">
    <location>
        <begin position="296"/>
        <end position="339"/>
    </location>
</feature>
<reference evidence="5" key="1">
    <citation type="submission" date="2019-11" db="EMBL/GenBank/DDBJ databases">
        <authorList>
            <person name="Liu Y."/>
            <person name="Hou J."/>
            <person name="Li T.-Q."/>
            <person name="Guan C.-H."/>
            <person name="Wu X."/>
            <person name="Wu H.-Z."/>
            <person name="Ling F."/>
            <person name="Zhang R."/>
            <person name="Shi X.-G."/>
            <person name="Ren J.-P."/>
            <person name="Chen E.-F."/>
            <person name="Sun J.-M."/>
        </authorList>
    </citation>
    <scope>NUCLEOTIDE SEQUENCE</scope>
    <source>
        <strain evidence="5">Adult_tree_wgs_1</strain>
        <tissue evidence="5">Leaves</tissue>
    </source>
</reference>
<evidence type="ECO:0000256" key="2">
    <source>
        <dbReference type="PROSITE-ProRule" id="PRU00176"/>
    </source>
</evidence>
<gene>
    <name evidence="5" type="ORF">RHSIM_Rhsim06G0205600</name>
</gene>
<keyword evidence="6" id="KW-1185">Reference proteome</keyword>
<feature type="compositionally biased region" description="Low complexity" evidence="3">
    <location>
        <begin position="325"/>
        <end position="337"/>
    </location>
</feature>
<dbReference type="PROSITE" id="PS50102">
    <property type="entry name" value="RRM"/>
    <property type="match status" value="2"/>
</dbReference>
<dbReference type="PANTHER" id="PTHR48024">
    <property type="entry name" value="GEO13361P1-RELATED"/>
    <property type="match status" value="1"/>
</dbReference>
<dbReference type="Proteomes" id="UP000626092">
    <property type="component" value="Unassembled WGS sequence"/>
</dbReference>
<dbReference type="PANTHER" id="PTHR48024:SF25">
    <property type="entry name" value="UBP1-ASSOCIATED PROTEIN 2C"/>
    <property type="match status" value="1"/>
</dbReference>
<accession>A0A834LJT0</accession>
<dbReference type="InterPro" id="IPR050886">
    <property type="entry name" value="RNA-binding_reg"/>
</dbReference>
<dbReference type="EMBL" id="WJXA01000006">
    <property type="protein sequence ID" value="KAF7139934.1"/>
    <property type="molecule type" value="Genomic_DNA"/>
</dbReference>
<dbReference type="AlphaFoldDB" id="A0A834LJT0"/>
<feature type="region of interest" description="Disordered" evidence="3">
    <location>
        <begin position="469"/>
        <end position="501"/>
    </location>
</feature>